<protein>
    <recommendedName>
        <fullName evidence="1">Ribbon-helix-helix protein CopG domain-containing protein</fullName>
    </recommendedName>
</protein>
<dbReference type="GO" id="GO:0006355">
    <property type="term" value="P:regulation of DNA-templated transcription"/>
    <property type="evidence" value="ECO:0007669"/>
    <property type="project" value="InterPro"/>
</dbReference>
<reference evidence="2" key="1">
    <citation type="journal article" date="2015" name="Nature">
        <title>Complex archaea that bridge the gap between prokaryotes and eukaryotes.</title>
        <authorList>
            <person name="Spang A."/>
            <person name="Saw J.H."/>
            <person name="Jorgensen S.L."/>
            <person name="Zaremba-Niedzwiedzka K."/>
            <person name="Martijn J."/>
            <person name="Lind A.E."/>
            <person name="van Eijk R."/>
            <person name="Schleper C."/>
            <person name="Guy L."/>
            <person name="Ettema T.J."/>
        </authorList>
    </citation>
    <scope>NUCLEOTIDE SEQUENCE</scope>
</reference>
<dbReference type="Pfam" id="PF01402">
    <property type="entry name" value="RHH_1"/>
    <property type="match status" value="1"/>
</dbReference>
<dbReference type="InterPro" id="IPR002145">
    <property type="entry name" value="CopG"/>
</dbReference>
<organism evidence="2">
    <name type="scientific">marine sediment metagenome</name>
    <dbReference type="NCBI Taxonomy" id="412755"/>
    <lineage>
        <taxon>unclassified sequences</taxon>
        <taxon>metagenomes</taxon>
        <taxon>ecological metagenomes</taxon>
    </lineage>
</organism>
<sequence>MMDDKLCIHPKVMDCRPVMRYASVGVLVDDDIPKRLAKLCRDTGYNRSEILRLVIDAILEANGC</sequence>
<evidence type="ECO:0000313" key="2">
    <source>
        <dbReference type="EMBL" id="KKL04021.1"/>
    </source>
</evidence>
<evidence type="ECO:0000259" key="1">
    <source>
        <dbReference type="Pfam" id="PF01402"/>
    </source>
</evidence>
<dbReference type="AlphaFoldDB" id="A0A0F9CE98"/>
<gene>
    <name evidence="2" type="ORF">LCGC14_2620240</name>
</gene>
<name>A0A0F9CE98_9ZZZZ</name>
<proteinExistence type="predicted"/>
<comment type="caution">
    <text evidence="2">The sequence shown here is derived from an EMBL/GenBank/DDBJ whole genome shotgun (WGS) entry which is preliminary data.</text>
</comment>
<dbReference type="EMBL" id="LAZR01044700">
    <property type="protein sequence ID" value="KKL04021.1"/>
    <property type="molecule type" value="Genomic_DNA"/>
</dbReference>
<feature type="domain" description="Ribbon-helix-helix protein CopG" evidence="1">
    <location>
        <begin position="24"/>
        <end position="56"/>
    </location>
</feature>
<accession>A0A0F9CE98</accession>